<dbReference type="OrthoDB" id="4998316at2"/>
<organism evidence="2 3">
    <name type="scientific">Zemynaea arenosa</name>
    <dbReference type="NCBI Taxonomy" id="2561931"/>
    <lineage>
        <taxon>Bacteria</taxon>
        <taxon>Pseudomonadati</taxon>
        <taxon>Pseudomonadota</taxon>
        <taxon>Betaproteobacteria</taxon>
        <taxon>Burkholderiales</taxon>
        <taxon>Oxalobacteraceae</taxon>
        <taxon>Telluria group</taxon>
        <taxon>Zemynaea</taxon>
    </lineage>
</organism>
<proteinExistence type="predicted"/>
<keyword evidence="1" id="KW-1133">Transmembrane helix</keyword>
<keyword evidence="3" id="KW-1185">Reference proteome</keyword>
<keyword evidence="1" id="KW-0472">Membrane</keyword>
<feature type="transmembrane region" description="Helical" evidence="1">
    <location>
        <begin position="239"/>
        <end position="261"/>
    </location>
</feature>
<dbReference type="Pfam" id="PF11067">
    <property type="entry name" value="DUF2868"/>
    <property type="match status" value="1"/>
</dbReference>
<feature type="transmembrane region" description="Helical" evidence="1">
    <location>
        <begin position="200"/>
        <end position="218"/>
    </location>
</feature>
<dbReference type="EMBL" id="SPVF01000059">
    <property type="protein sequence ID" value="TFW27137.1"/>
    <property type="molecule type" value="Genomic_DNA"/>
</dbReference>
<evidence type="ECO:0000256" key="1">
    <source>
        <dbReference type="SAM" id="Phobius"/>
    </source>
</evidence>
<evidence type="ECO:0000313" key="2">
    <source>
        <dbReference type="EMBL" id="TFW27137.1"/>
    </source>
</evidence>
<dbReference type="AlphaFoldDB" id="A0A4Y9SNP9"/>
<reference evidence="2 3" key="1">
    <citation type="submission" date="2019-03" db="EMBL/GenBank/DDBJ databases">
        <title>Draft Genome Sequence of Massilia arenosa sp. nov., a Novel Massilia Species Isolated from a Sandy-loam Maize Soil.</title>
        <authorList>
            <person name="Raths R."/>
            <person name="Peta V."/>
            <person name="Bucking H."/>
        </authorList>
    </citation>
    <scope>NUCLEOTIDE SEQUENCE [LARGE SCALE GENOMIC DNA]</scope>
    <source>
        <strain evidence="2 3">MC02</strain>
    </source>
</reference>
<feature type="transmembrane region" description="Helical" evidence="1">
    <location>
        <begin position="281"/>
        <end position="306"/>
    </location>
</feature>
<sequence>MNETTARRVLLMQAIETADQEGQVLSDADRLHASRTAREMANWRATETHAPDLSVPVFLDQRARLVLERVTERHPAFRGVTKPGSRWPLYLLPLVGLFAGAAIDHVAHPHRIDILSAPLLGIIAWNLLVYALLFVRLLLRVIPGREAGVGLLTRKLSGTLAGIRPAAARLPHPLLTATASFGSRWRAAAAPLTGARVECALHLAACAFTAGVIASLYMRGLLTQYIVGWESTFLDAGQVHALMAAVFTPATKLLGMTGFSISEMEALRFGAPVHPAVGAHWVHLYAATLALIVVLPRAMLAALAGLRALWLARHFAVDLADPYFARLCGTGSLLAGPRTLRIIPYSFQLDDPRTRALNDIAQRMFGDRVELALRPSVVYGEAPPEIGREARTLTAALFNAAATPEQDTHGAFLRQLHQALGELPRALVDISGIAARLGHQPDSAQRLATRRDLWRRFAESHSVPVSFIDLQAPEKGELP</sequence>
<accession>A0A4Y9SNP9</accession>
<feature type="transmembrane region" description="Helical" evidence="1">
    <location>
        <begin position="87"/>
        <end position="107"/>
    </location>
</feature>
<evidence type="ECO:0000313" key="3">
    <source>
        <dbReference type="Proteomes" id="UP000298438"/>
    </source>
</evidence>
<gene>
    <name evidence="2" type="ORF">E4L96_03850</name>
</gene>
<keyword evidence="1" id="KW-0812">Transmembrane</keyword>
<dbReference type="Proteomes" id="UP000298438">
    <property type="component" value="Unassembled WGS sequence"/>
</dbReference>
<dbReference type="InterPro" id="IPR021296">
    <property type="entry name" value="DUF2868"/>
</dbReference>
<name>A0A4Y9SNP9_9BURK</name>
<feature type="transmembrane region" description="Helical" evidence="1">
    <location>
        <begin position="119"/>
        <end position="139"/>
    </location>
</feature>
<protein>
    <submittedName>
        <fullName evidence="2">DUF2868 domain-containing protein</fullName>
    </submittedName>
</protein>
<dbReference type="RefSeq" id="WP_135205911.1">
    <property type="nucleotide sequence ID" value="NZ_SPVF01000059.1"/>
</dbReference>
<comment type="caution">
    <text evidence="2">The sequence shown here is derived from an EMBL/GenBank/DDBJ whole genome shotgun (WGS) entry which is preliminary data.</text>
</comment>